<protein>
    <submittedName>
        <fullName evidence="5">Polyketide synthase dehydratase domain-containing protein</fullName>
    </submittedName>
</protein>
<feature type="active site" description="Proton donor; for dehydratase activity" evidence="3">
    <location>
        <position position="195"/>
    </location>
</feature>
<dbReference type="EMBL" id="CP065050">
    <property type="protein sequence ID" value="QPI54392.1"/>
    <property type="molecule type" value="Genomic_DNA"/>
</dbReference>
<dbReference type="Gene3D" id="3.10.129.110">
    <property type="entry name" value="Polyketide synthase dehydratase"/>
    <property type="match status" value="1"/>
</dbReference>
<evidence type="ECO:0000256" key="2">
    <source>
        <dbReference type="ARBA" id="ARBA00023268"/>
    </source>
</evidence>
<accession>A0ABX6VYK4</accession>
<organism evidence="5 6">
    <name type="scientific">Streptomyces malaysiensis</name>
    <dbReference type="NCBI Taxonomy" id="92644"/>
    <lineage>
        <taxon>Bacteria</taxon>
        <taxon>Bacillati</taxon>
        <taxon>Actinomycetota</taxon>
        <taxon>Actinomycetes</taxon>
        <taxon>Kitasatosporales</taxon>
        <taxon>Streptomycetaceae</taxon>
        <taxon>Streptomyces</taxon>
        <taxon>Streptomyces violaceusniger group</taxon>
    </lineage>
</organism>
<name>A0ABX6VYK4_STRMQ</name>
<feature type="region of interest" description="N-terminal hotdog fold" evidence="3">
    <location>
        <begin position="1"/>
        <end position="119"/>
    </location>
</feature>
<sequence length="236" mass="25375">MRLPDSDGCLFTGRLSARTHAWLADHAVLGSVVVPGTAFVDLALHAGSRFGCGQVDDLVLEAPLVLPERGAIQLQVMVAGADDDGRRPITVHSRQESGDEDQPWTRHATGVLTQAEESESALSAELSVWPPADAEAVDISGMYERFALGGLAYGPAFQGVRAAWRREGEVFAEVALAEEQWPDATRFRVHPALLDAALHMAGPGAWWPRTRSRFACRSPGTGCRCTSSARPRSAYG</sequence>
<evidence type="ECO:0000256" key="3">
    <source>
        <dbReference type="PROSITE-ProRule" id="PRU01363"/>
    </source>
</evidence>
<feature type="domain" description="PKS/mFAS DH" evidence="4">
    <location>
        <begin position="1"/>
        <end position="236"/>
    </location>
</feature>
<reference evidence="5 6" key="1">
    <citation type="submission" date="2020-11" db="EMBL/GenBank/DDBJ databases">
        <title>Complete genome sequence unveiled secondary metabolic potentials in Streptomyces solisilvae HNM0141.</title>
        <authorList>
            <person name="Huang X."/>
        </authorList>
    </citation>
    <scope>NUCLEOTIDE SEQUENCE [LARGE SCALE GENOMIC DNA]</scope>
    <source>
        <strain evidence="5 6">HNM0141</strain>
    </source>
</reference>
<dbReference type="InterPro" id="IPR049551">
    <property type="entry name" value="PKS_DH_C"/>
</dbReference>
<evidence type="ECO:0000256" key="1">
    <source>
        <dbReference type="ARBA" id="ARBA00022679"/>
    </source>
</evidence>
<feature type="active site" description="Proton acceptor; for dehydratase activity" evidence="3">
    <location>
        <position position="26"/>
    </location>
</feature>
<evidence type="ECO:0000313" key="5">
    <source>
        <dbReference type="EMBL" id="QPI54392.1"/>
    </source>
</evidence>
<evidence type="ECO:0000313" key="6">
    <source>
        <dbReference type="Proteomes" id="UP000663421"/>
    </source>
</evidence>
<dbReference type="InterPro" id="IPR049552">
    <property type="entry name" value="PKS_DH_N"/>
</dbReference>
<dbReference type="Pfam" id="PF14765">
    <property type="entry name" value="PS-DH"/>
    <property type="match status" value="1"/>
</dbReference>
<dbReference type="InterPro" id="IPR050091">
    <property type="entry name" value="PKS_NRPS_Biosynth_Enz"/>
</dbReference>
<dbReference type="InterPro" id="IPR042104">
    <property type="entry name" value="PKS_dehydratase_sf"/>
</dbReference>
<dbReference type="PROSITE" id="PS52019">
    <property type="entry name" value="PKS_MFAS_DH"/>
    <property type="match status" value="1"/>
</dbReference>
<dbReference type="PANTHER" id="PTHR43775">
    <property type="entry name" value="FATTY ACID SYNTHASE"/>
    <property type="match status" value="1"/>
</dbReference>
<dbReference type="Pfam" id="PF21089">
    <property type="entry name" value="PKS_DH_N"/>
    <property type="match status" value="1"/>
</dbReference>
<gene>
    <name evidence="5" type="ORF">I1A49_05055</name>
</gene>
<keyword evidence="1" id="KW-0808">Transferase</keyword>
<dbReference type="InterPro" id="IPR049900">
    <property type="entry name" value="PKS_mFAS_DH"/>
</dbReference>
<dbReference type="SMART" id="SM00826">
    <property type="entry name" value="PKS_DH"/>
    <property type="match status" value="1"/>
</dbReference>
<feature type="region of interest" description="C-terminal hotdog fold" evidence="3">
    <location>
        <begin position="134"/>
        <end position="236"/>
    </location>
</feature>
<proteinExistence type="predicted"/>
<dbReference type="InterPro" id="IPR020807">
    <property type="entry name" value="PKS_DH"/>
</dbReference>
<keyword evidence="6" id="KW-1185">Reference proteome</keyword>
<keyword evidence="2" id="KW-0511">Multifunctional enzyme</keyword>
<evidence type="ECO:0000259" key="4">
    <source>
        <dbReference type="PROSITE" id="PS52019"/>
    </source>
</evidence>
<dbReference type="PANTHER" id="PTHR43775:SF51">
    <property type="entry name" value="INACTIVE PHENOLPHTHIOCEROL SYNTHESIS POLYKETIDE SYNTHASE TYPE I PKS1-RELATED"/>
    <property type="match status" value="1"/>
</dbReference>
<dbReference type="Proteomes" id="UP000663421">
    <property type="component" value="Chromosome"/>
</dbReference>